<gene>
    <name evidence="2" type="ORF">CEUTPL_LOCUS5864</name>
</gene>
<proteinExistence type="predicted"/>
<feature type="coiled-coil region" evidence="1">
    <location>
        <begin position="48"/>
        <end position="84"/>
    </location>
</feature>
<keyword evidence="3" id="KW-1185">Reference proteome</keyword>
<evidence type="ECO:0000313" key="3">
    <source>
        <dbReference type="Proteomes" id="UP001152799"/>
    </source>
</evidence>
<protein>
    <submittedName>
        <fullName evidence="2">Uncharacterized protein</fullName>
    </submittedName>
</protein>
<evidence type="ECO:0000313" key="2">
    <source>
        <dbReference type="EMBL" id="CAG9765250.1"/>
    </source>
</evidence>
<keyword evidence="1" id="KW-0175">Coiled coil</keyword>
<accession>A0A9N9QMG9</accession>
<sequence>MEKTNETGRKKRETPGIKYLDPQFEWYTGFGQKSARKSQRRQVLYHICQHIRRKMIELEAEKKKNNLENRMFEIKKKKLEFEMERGRRKCAQEQKVIELETAIQQAEVLDSETRSVENCEISQSSKCSHKIVFSPAPTNSKKIGYVIAYAGSY</sequence>
<organism evidence="2 3">
    <name type="scientific">Ceutorhynchus assimilis</name>
    <name type="common">cabbage seed weevil</name>
    <dbReference type="NCBI Taxonomy" id="467358"/>
    <lineage>
        <taxon>Eukaryota</taxon>
        <taxon>Metazoa</taxon>
        <taxon>Ecdysozoa</taxon>
        <taxon>Arthropoda</taxon>
        <taxon>Hexapoda</taxon>
        <taxon>Insecta</taxon>
        <taxon>Pterygota</taxon>
        <taxon>Neoptera</taxon>
        <taxon>Endopterygota</taxon>
        <taxon>Coleoptera</taxon>
        <taxon>Polyphaga</taxon>
        <taxon>Cucujiformia</taxon>
        <taxon>Curculionidae</taxon>
        <taxon>Ceutorhynchinae</taxon>
        <taxon>Ceutorhynchus</taxon>
    </lineage>
</organism>
<dbReference type="Proteomes" id="UP001152799">
    <property type="component" value="Chromosome 2"/>
</dbReference>
<evidence type="ECO:0000256" key="1">
    <source>
        <dbReference type="SAM" id="Coils"/>
    </source>
</evidence>
<name>A0A9N9QMG9_9CUCU</name>
<dbReference type="AlphaFoldDB" id="A0A9N9QMG9"/>
<reference evidence="2" key="1">
    <citation type="submission" date="2022-01" db="EMBL/GenBank/DDBJ databases">
        <authorList>
            <person name="King R."/>
        </authorList>
    </citation>
    <scope>NUCLEOTIDE SEQUENCE</scope>
</reference>
<dbReference type="EMBL" id="OU892278">
    <property type="protein sequence ID" value="CAG9765250.1"/>
    <property type="molecule type" value="Genomic_DNA"/>
</dbReference>